<dbReference type="GeneID" id="39606399"/>
<gene>
    <name evidence="2" type="ORF">D7B24_002710</name>
</gene>
<proteinExistence type="predicted"/>
<name>A0A3M9YHE1_9PEZI</name>
<reference evidence="2 3" key="1">
    <citation type="submission" date="2018-10" db="EMBL/GenBank/DDBJ databases">
        <title>Genome sequence of Verticillium nonalfalfae VnAa140.</title>
        <authorList>
            <person name="Stajich J.E."/>
            <person name="Kasson M.T."/>
        </authorList>
    </citation>
    <scope>NUCLEOTIDE SEQUENCE [LARGE SCALE GENOMIC DNA]</scope>
    <source>
        <strain evidence="2 3">VnAa140</strain>
    </source>
</reference>
<dbReference type="AlphaFoldDB" id="A0A3M9YHE1"/>
<organism evidence="2 3">
    <name type="scientific">Verticillium nonalfalfae</name>
    <dbReference type="NCBI Taxonomy" id="1051616"/>
    <lineage>
        <taxon>Eukaryota</taxon>
        <taxon>Fungi</taxon>
        <taxon>Dikarya</taxon>
        <taxon>Ascomycota</taxon>
        <taxon>Pezizomycotina</taxon>
        <taxon>Sordariomycetes</taxon>
        <taxon>Hypocreomycetidae</taxon>
        <taxon>Glomerellales</taxon>
        <taxon>Plectosphaerellaceae</taxon>
        <taxon>Verticillium</taxon>
    </lineage>
</organism>
<dbReference type="EMBL" id="RBVV01000017">
    <property type="protein sequence ID" value="RNJ59332.1"/>
    <property type="molecule type" value="Genomic_DNA"/>
</dbReference>
<feature type="compositionally biased region" description="Polar residues" evidence="1">
    <location>
        <begin position="107"/>
        <end position="135"/>
    </location>
</feature>
<feature type="region of interest" description="Disordered" evidence="1">
    <location>
        <begin position="44"/>
        <end position="63"/>
    </location>
</feature>
<feature type="region of interest" description="Disordered" evidence="1">
    <location>
        <begin position="1"/>
        <end position="28"/>
    </location>
</feature>
<evidence type="ECO:0000313" key="3">
    <source>
        <dbReference type="Proteomes" id="UP000267145"/>
    </source>
</evidence>
<evidence type="ECO:0000313" key="2">
    <source>
        <dbReference type="EMBL" id="RNJ59332.1"/>
    </source>
</evidence>
<protein>
    <submittedName>
        <fullName evidence="2">Uncharacterized protein</fullName>
    </submittedName>
</protein>
<feature type="region of interest" description="Disordered" evidence="1">
    <location>
        <begin position="75"/>
        <end position="282"/>
    </location>
</feature>
<dbReference type="Proteomes" id="UP000267145">
    <property type="component" value="Unassembled WGS sequence"/>
</dbReference>
<feature type="compositionally biased region" description="Polar residues" evidence="1">
    <location>
        <begin position="157"/>
        <end position="171"/>
    </location>
</feature>
<accession>A0A3M9YHE1</accession>
<sequence length="282" mass="32186">MSTTNPCPYCPDRRPFERQQPMHIPEGTHLTYAERRVLEQRYPGEAMETQYSSRPTDKRSRFTLAEQERIRRIHSDQRAMRFEVVPEQPGHPMDINKPLPPRPLQVPSRSLEQSESSQGFETRTQSQRVATSQRGAEQVRMSHKTPAKDSCYVEMPQTLQIPSKADPQSSIGHPRGTNPATAQGPWLNIAPPPNTRRPRKKQAQGTSRNRSWKSGMLGETLRGGSSKASDPDSDSESFVSADALCIEQQHSQKQRLYDVDLTNETPRRGTRNHLLKKKNQRR</sequence>
<evidence type="ECO:0000256" key="1">
    <source>
        <dbReference type="SAM" id="MobiDB-lite"/>
    </source>
</evidence>
<keyword evidence="3" id="KW-1185">Reference proteome</keyword>
<feature type="compositionally biased region" description="Basic residues" evidence="1">
    <location>
        <begin position="268"/>
        <end position="282"/>
    </location>
</feature>
<dbReference type="RefSeq" id="XP_028497490.1">
    <property type="nucleotide sequence ID" value="XM_028636911.1"/>
</dbReference>
<comment type="caution">
    <text evidence="2">The sequence shown here is derived from an EMBL/GenBank/DDBJ whole genome shotgun (WGS) entry which is preliminary data.</text>
</comment>